<dbReference type="EMBL" id="CP165734">
    <property type="protein sequence ID" value="XDV59118.1"/>
    <property type="molecule type" value="Genomic_DNA"/>
</dbReference>
<name>A0AB39XML8_9BRAD</name>
<feature type="compositionally biased region" description="Basic and acidic residues" evidence="1">
    <location>
        <begin position="101"/>
        <end position="113"/>
    </location>
</feature>
<sequence>MKPTPATPMMVARFVADIAPWGIDKIWPIVQQISRAHYTVGLADPTLGGPVAATINEIAKIEPPRSWPKEQKARFAQLPYDLQVYAANHDRQREREIHRAHSEAAKLRQELAKVKNGKPENVAA</sequence>
<reference evidence="2" key="1">
    <citation type="submission" date="2024-08" db="EMBL/GenBank/DDBJ databases">
        <authorList>
            <person name="Chaddad Z."/>
            <person name="Lamrabet M."/>
            <person name="Bouhnik O."/>
            <person name="Alami S."/>
            <person name="Wipf D."/>
            <person name="Courty P.E."/>
            <person name="Missbah El Idrissi M."/>
        </authorList>
    </citation>
    <scope>NUCLEOTIDE SEQUENCE</scope>
    <source>
        <strain evidence="2">LLZ17</strain>
    </source>
</reference>
<dbReference type="RefSeq" id="WP_369723657.1">
    <property type="nucleotide sequence ID" value="NZ_CP165734.1"/>
</dbReference>
<proteinExistence type="predicted"/>
<feature type="region of interest" description="Disordered" evidence="1">
    <location>
        <begin position="101"/>
        <end position="124"/>
    </location>
</feature>
<dbReference type="AlphaFoldDB" id="A0AB39XML8"/>
<protein>
    <submittedName>
        <fullName evidence="2">Uncharacterized protein</fullName>
    </submittedName>
</protein>
<gene>
    <name evidence="2" type="ORF">AB8Z38_06735</name>
</gene>
<organism evidence="2">
    <name type="scientific">Bradyrhizobium sp. LLZ17</name>
    <dbReference type="NCBI Taxonomy" id="3239388"/>
    <lineage>
        <taxon>Bacteria</taxon>
        <taxon>Pseudomonadati</taxon>
        <taxon>Pseudomonadota</taxon>
        <taxon>Alphaproteobacteria</taxon>
        <taxon>Hyphomicrobiales</taxon>
        <taxon>Nitrobacteraceae</taxon>
        <taxon>Bradyrhizobium</taxon>
    </lineage>
</organism>
<accession>A0AB39XML8</accession>
<evidence type="ECO:0000313" key="2">
    <source>
        <dbReference type="EMBL" id="XDV59118.1"/>
    </source>
</evidence>
<evidence type="ECO:0000256" key="1">
    <source>
        <dbReference type="SAM" id="MobiDB-lite"/>
    </source>
</evidence>